<dbReference type="EMBL" id="CADEAL010000096">
    <property type="protein sequence ID" value="CAB1414286.1"/>
    <property type="molecule type" value="Genomic_DNA"/>
</dbReference>
<accession>A0A9N7Y675</accession>
<dbReference type="AlphaFoldDB" id="A0A9N7Y675"/>
<feature type="region of interest" description="Disordered" evidence="1">
    <location>
        <begin position="64"/>
        <end position="115"/>
    </location>
</feature>
<protein>
    <submittedName>
        <fullName evidence="2">Uncharacterized protein</fullName>
    </submittedName>
</protein>
<evidence type="ECO:0000256" key="1">
    <source>
        <dbReference type="SAM" id="MobiDB-lite"/>
    </source>
</evidence>
<evidence type="ECO:0000313" key="2">
    <source>
        <dbReference type="EMBL" id="CAB1414286.1"/>
    </source>
</evidence>
<evidence type="ECO:0000313" key="3">
    <source>
        <dbReference type="Proteomes" id="UP001153269"/>
    </source>
</evidence>
<organism evidence="2 3">
    <name type="scientific">Pleuronectes platessa</name>
    <name type="common">European plaice</name>
    <dbReference type="NCBI Taxonomy" id="8262"/>
    <lineage>
        <taxon>Eukaryota</taxon>
        <taxon>Metazoa</taxon>
        <taxon>Chordata</taxon>
        <taxon>Craniata</taxon>
        <taxon>Vertebrata</taxon>
        <taxon>Euteleostomi</taxon>
        <taxon>Actinopterygii</taxon>
        <taxon>Neopterygii</taxon>
        <taxon>Teleostei</taxon>
        <taxon>Neoteleostei</taxon>
        <taxon>Acanthomorphata</taxon>
        <taxon>Carangaria</taxon>
        <taxon>Pleuronectiformes</taxon>
        <taxon>Pleuronectoidei</taxon>
        <taxon>Pleuronectidae</taxon>
        <taxon>Pleuronectes</taxon>
    </lineage>
</organism>
<feature type="compositionally biased region" description="Basic residues" evidence="1">
    <location>
        <begin position="106"/>
        <end position="115"/>
    </location>
</feature>
<sequence>MFGLIRKKHPPNEDITNGSTLAEGLKDCILCVVGAQRLSGLTHNKGQEENPGLHFRRSTVRLRLHGSLPFPPPTKKPAPERTTKRTVKLSQSSISHTSRHMLVPAKTHKPRTRAR</sequence>
<keyword evidence="3" id="KW-1185">Reference proteome</keyword>
<reference evidence="2" key="1">
    <citation type="submission" date="2020-03" db="EMBL/GenBank/DDBJ databases">
        <authorList>
            <person name="Weist P."/>
        </authorList>
    </citation>
    <scope>NUCLEOTIDE SEQUENCE</scope>
</reference>
<dbReference type="Proteomes" id="UP001153269">
    <property type="component" value="Unassembled WGS sequence"/>
</dbReference>
<gene>
    <name evidence="2" type="ORF">PLEPLA_LOCUS1994</name>
</gene>
<comment type="caution">
    <text evidence="2">The sequence shown here is derived from an EMBL/GenBank/DDBJ whole genome shotgun (WGS) entry which is preliminary data.</text>
</comment>
<name>A0A9N7Y675_PLEPL</name>
<proteinExistence type="predicted"/>